<dbReference type="InterPro" id="IPR010569">
    <property type="entry name" value="Myotubularin-like_Pase_dom"/>
</dbReference>
<keyword evidence="10" id="KW-0862">Zinc</keyword>
<dbReference type="GO" id="GO:0004721">
    <property type="term" value="F:phosphoprotein phosphatase activity"/>
    <property type="evidence" value="ECO:0007669"/>
    <property type="project" value="UniProtKB-ARBA"/>
</dbReference>
<evidence type="ECO:0000256" key="3">
    <source>
        <dbReference type="ARBA" id="ARBA00007471"/>
    </source>
</evidence>
<dbReference type="InterPro" id="IPR000306">
    <property type="entry name" value="Znf_FYVE"/>
</dbReference>
<dbReference type="GO" id="GO:0010506">
    <property type="term" value="P:regulation of autophagy"/>
    <property type="evidence" value="ECO:0007669"/>
    <property type="project" value="TreeGrafter"/>
</dbReference>
<dbReference type="InterPro" id="IPR013083">
    <property type="entry name" value="Znf_RING/FYVE/PHD"/>
</dbReference>
<reference evidence="16" key="1">
    <citation type="submission" date="2011-11" db="EMBL/GenBank/DDBJ databases">
        <title>Decoding the brain transcriptome of the Eastern honeybee (Apis cerana) based on pyrosequencing.</title>
        <authorList>
            <person name="Sun L."/>
            <person name="Zheng H."/>
            <person name="Wang Y."/>
            <person name="Xie X."/>
            <person name="Zhu Y."/>
            <person name="Gu W."/>
            <person name="Wang S."/>
        </authorList>
    </citation>
    <scope>NUCLEOTIDE SEQUENCE</scope>
    <source>
        <tissue evidence="16">Brain</tissue>
    </source>
</reference>
<keyword evidence="8 13" id="KW-0863">Zinc-finger</keyword>
<evidence type="ECO:0000256" key="5">
    <source>
        <dbReference type="ARBA" id="ARBA00012903"/>
    </source>
</evidence>
<dbReference type="GO" id="GO:0016020">
    <property type="term" value="C:membrane"/>
    <property type="evidence" value="ECO:0007669"/>
    <property type="project" value="UniProtKB-SubCell"/>
</dbReference>
<dbReference type="GO" id="GO:0046474">
    <property type="term" value="P:glycerophospholipid biosynthetic process"/>
    <property type="evidence" value="ECO:0007669"/>
    <property type="project" value="UniProtKB-ARBA"/>
</dbReference>
<dbReference type="GO" id="GO:0008270">
    <property type="term" value="F:zinc ion binding"/>
    <property type="evidence" value="ECO:0007669"/>
    <property type="project" value="UniProtKB-KW"/>
</dbReference>
<dbReference type="AlphaFoldDB" id="V9IHT8"/>
<dbReference type="GO" id="GO:0005829">
    <property type="term" value="C:cytosol"/>
    <property type="evidence" value="ECO:0007669"/>
    <property type="project" value="UniProtKB-ARBA"/>
</dbReference>
<evidence type="ECO:0000259" key="15">
    <source>
        <dbReference type="PROSITE" id="PS51339"/>
    </source>
</evidence>
<evidence type="ECO:0000256" key="12">
    <source>
        <dbReference type="ARBA" id="ARBA00032571"/>
    </source>
</evidence>
<dbReference type="PROSITE" id="PS50178">
    <property type="entry name" value="ZF_FYVE"/>
    <property type="match status" value="1"/>
</dbReference>
<dbReference type="SMART" id="SM00064">
    <property type="entry name" value="FYVE"/>
    <property type="match status" value="1"/>
</dbReference>
<organism evidence="16">
    <name type="scientific">Apis cerana</name>
    <name type="common">Indian honeybee</name>
    <dbReference type="NCBI Taxonomy" id="7461"/>
    <lineage>
        <taxon>Eukaryota</taxon>
        <taxon>Metazoa</taxon>
        <taxon>Ecdysozoa</taxon>
        <taxon>Arthropoda</taxon>
        <taxon>Hexapoda</taxon>
        <taxon>Insecta</taxon>
        <taxon>Pterygota</taxon>
        <taxon>Neoptera</taxon>
        <taxon>Endopterygota</taxon>
        <taxon>Hymenoptera</taxon>
        <taxon>Apocrita</taxon>
        <taxon>Aculeata</taxon>
        <taxon>Apoidea</taxon>
        <taxon>Anthophila</taxon>
        <taxon>Apidae</taxon>
        <taxon>Apis</taxon>
    </lineage>
</organism>
<dbReference type="GO" id="GO:0004438">
    <property type="term" value="F:phosphatidylinositol-3-phosphate phosphatase activity"/>
    <property type="evidence" value="ECO:0007669"/>
    <property type="project" value="TreeGrafter"/>
</dbReference>
<dbReference type="Pfam" id="PF01363">
    <property type="entry name" value="FYVE"/>
    <property type="match status" value="1"/>
</dbReference>
<dbReference type="InterPro" id="IPR029021">
    <property type="entry name" value="Prot-tyrosine_phosphatase-like"/>
</dbReference>
<comment type="function">
    <text evidence="1">Negative regulator of epidermal growth factor receptor (EGFR) signaling.</text>
</comment>
<evidence type="ECO:0000313" key="16">
    <source>
        <dbReference type="EMBL" id="AEY60688.1"/>
    </source>
</evidence>
<comment type="similarity">
    <text evidence="4">Belongs to the lst-2 family.</text>
</comment>
<evidence type="ECO:0000256" key="7">
    <source>
        <dbReference type="ARBA" id="ARBA00022723"/>
    </source>
</evidence>
<name>V9IHT8_APICE</name>
<evidence type="ECO:0000256" key="1">
    <source>
        <dbReference type="ARBA" id="ARBA00003580"/>
    </source>
</evidence>
<dbReference type="EC" id="3.1.3.95" evidence="5"/>
<dbReference type="InterPro" id="IPR046978">
    <property type="entry name" value="MTMR4_FYVE"/>
</dbReference>
<dbReference type="GO" id="GO:0046856">
    <property type="term" value="P:phosphatidylinositol dephosphorylation"/>
    <property type="evidence" value="ECO:0007669"/>
    <property type="project" value="UniProtKB-ARBA"/>
</dbReference>
<dbReference type="CDD" id="cd15733">
    <property type="entry name" value="FYVE_MTMR4"/>
    <property type="match status" value="1"/>
</dbReference>
<dbReference type="GO" id="GO:0060090">
    <property type="term" value="F:molecular adaptor activity"/>
    <property type="evidence" value="ECO:0007669"/>
    <property type="project" value="UniProtKB-ARBA"/>
</dbReference>
<dbReference type="InterPro" id="IPR030564">
    <property type="entry name" value="Myotubularin"/>
</dbReference>
<dbReference type="PANTHER" id="PTHR10807">
    <property type="entry name" value="MYOTUBULARIN-RELATED"/>
    <property type="match status" value="1"/>
</dbReference>
<evidence type="ECO:0000256" key="13">
    <source>
        <dbReference type="PROSITE-ProRule" id="PRU00091"/>
    </source>
</evidence>
<gene>
    <name evidence="16" type="ORF">ACCB09729</name>
</gene>
<dbReference type="SUPFAM" id="SSF57903">
    <property type="entry name" value="FYVE/PHD zinc finger"/>
    <property type="match status" value="1"/>
</dbReference>
<evidence type="ECO:0000256" key="6">
    <source>
        <dbReference type="ARBA" id="ARBA00019870"/>
    </source>
</evidence>
<comment type="similarity">
    <text evidence="3">Belongs to the protein-tyrosine phosphatase family. Non-receptor class myotubularin subfamily.</text>
</comment>
<accession>V9IHT8</accession>
<dbReference type="GO" id="GO:0019903">
    <property type="term" value="F:protein phosphatase binding"/>
    <property type="evidence" value="ECO:0007669"/>
    <property type="project" value="TreeGrafter"/>
</dbReference>
<keyword evidence="7" id="KW-0479">Metal-binding</keyword>
<dbReference type="SUPFAM" id="SSF52799">
    <property type="entry name" value="(Phosphotyrosine protein) phosphatases II"/>
    <property type="match status" value="1"/>
</dbReference>
<dbReference type="EMBL" id="JR048508">
    <property type="protein sequence ID" value="AEY60688.1"/>
    <property type="molecule type" value="mRNA"/>
</dbReference>
<dbReference type="Gene3D" id="3.30.40.10">
    <property type="entry name" value="Zinc/RING finger domain, C3HC4 (zinc finger)"/>
    <property type="match status" value="1"/>
</dbReference>
<protein>
    <recommendedName>
        <fullName evidence="6">Lateral signaling target protein 2 homolog</fullName>
        <ecNumber evidence="5">3.1.3.95</ecNumber>
    </recommendedName>
    <alternativeName>
        <fullName evidence="12">Phosphatidylinositol-3,5-bisphosphate 3-phosphatase</fullName>
    </alternativeName>
</protein>
<evidence type="ECO:0000256" key="11">
    <source>
        <dbReference type="ARBA" id="ARBA00023136"/>
    </source>
</evidence>
<dbReference type="PROSITE" id="PS51339">
    <property type="entry name" value="PPASE_MYOTUBULARIN"/>
    <property type="match status" value="1"/>
</dbReference>
<comment type="subcellular location">
    <subcellularLocation>
        <location evidence="2">Membrane</location>
    </subcellularLocation>
</comment>
<keyword evidence="11" id="KW-0472">Membrane</keyword>
<dbReference type="GO" id="GO:0061952">
    <property type="term" value="P:midbody abscission"/>
    <property type="evidence" value="ECO:0007669"/>
    <property type="project" value="UniProtKB-ARBA"/>
</dbReference>
<dbReference type="InterPro" id="IPR011011">
    <property type="entry name" value="Znf_FYVE_PHD"/>
</dbReference>
<evidence type="ECO:0000256" key="4">
    <source>
        <dbReference type="ARBA" id="ARBA00008755"/>
    </source>
</evidence>
<proteinExistence type="evidence at transcript level"/>
<feature type="domain" description="FYVE-type" evidence="14">
    <location>
        <begin position="403"/>
        <end position="463"/>
    </location>
</feature>
<evidence type="ECO:0000256" key="2">
    <source>
        <dbReference type="ARBA" id="ARBA00004370"/>
    </source>
</evidence>
<dbReference type="PANTHER" id="PTHR10807:SF75">
    <property type="entry name" value="PHOSPHATIDYLINOSITOL-3-PHOSPHATE PHOSPHATASE"/>
    <property type="match status" value="1"/>
</dbReference>
<dbReference type="InterPro" id="IPR017455">
    <property type="entry name" value="Znf_FYVE-rel"/>
</dbReference>
<sequence>MSSAYLVKLAQHTYSQLFGTFLCNTMQERLQLRIRERTFSVWRFLNTSSFVNHLYSPLKNQVLWPSCNVRDLVLWSEVYLGSMECPLGMRDDKQKVTMIDIEGAENEEPQGQMTKTRSYGDLMHTPDHTAYLHRRLSDPSASMEKKFDSLTLDTETGEKGKHNCTESCRIDDTVEKNIMENLNKVEHYTKTMQILNDSPLNPSVDSSTDTLIPSSEFLFDTVDKETKFLSSKTQKNSPPDIVSPWIENNSTSRIVCSCNRNYNHNHNEGSDVSDISAPQISRTPSSICPASPIYQDIIPDNPDRLDDVDGLPVIHCDVQMRVQQIIMEHKLKEEALRKELHTTRMALIKQVCNHNAETDRVDDIGSLPDSVGSTGDHGESLPSDMSWEAVEELGPAPTLWVPDHAVNRCMGCDTEFWLGRRKHHCRCCGKIFCADCSENSTPLPNEQLYNPVRVCSDCFSRLHRHTSPCQYNIRHQSKGENDTELSSNSENLSTCQRSKGLNLTKDSCCDNLLQVVHQKVQPPVTAATVN</sequence>
<evidence type="ECO:0000256" key="9">
    <source>
        <dbReference type="ARBA" id="ARBA00022801"/>
    </source>
</evidence>
<keyword evidence="9" id="KW-0378">Hydrolase</keyword>
<evidence type="ECO:0000256" key="8">
    <source>
        <dbReference type="ARBA" id="ARBA00022771"/>
    </source>
</evidence>
<dbReference type="GO" id="GO:0052629">
    <property type="term" value="F:phosphatidylinositol-3,5-bisphosphate 3-phosphatase activity"/>
    <property type="evidence" value="ECO:0007669"/>
    <property type="project" value="UniProtKB-EC"/>
</dbReference>
<dbReference type="FunFam" id="3.30.40.10:FF:000073">
    <property type="entry name" value="myotubularin-related protein 4 isoform X2"/>
    <property type="match status" value="1"/>
</dbReference>
<feature type="domain" description="Myotubularin phosphatase" evidence="15">
    <location>
        <begin position="1"/>
        <end position="79"/>
    </location>
</feature>
<evidence type="ECO:0000259" key="14">
    <source>
        <dbReference type="PROSITE" id="PS50178"/>
    </source>
</evidence>
<evidence type="ECO:0000256" key="10">
    <source>
        <dbReference type="ARBA" id="ARBA00022833"/>
    </source>
</evidence>